<name>A0A9W7XX17_9FUNG</name>
<evidence type="ECO:0000256" key="8">
    <source>
        <dbReference type="ARBA" id="ARBA00025268"/>
    </source>
</evidence>
<evidence type="ECO:0000256" key="1">
    <source>
        <dbReference type="ARBA" id="ARBA00004305"/>
    </source>
</evidence>
<proteinExistence type="inferred from homology"/>
<dbReference type="Proteomes" id="UP001149813">
    <property type="component" value="Unassembled WGS sequence"/>
</dbReference>
<dbReference type="CDD" id="cd20267">
    <property type="entry name" value="Complex1_LYR_LYRM7"/>
    <property type="match status" value="1"/>
</dbReference>
<protein>
    <recommendedName>
        <fullName evidence="4">Mitochondrial zinc maintenance protein 1, mitochondrial</fullName>
    </recommendedName>
</protein>
<sequence length="114" mass="13357">MSATQARIAYRRLLKAEQLRFANDPTVLQAARQQTRTEFEANREQTDAKKITKLLKHARGVEEVIRRYVVQAPRNEIKPDTYNVRFTSDHALRDAHPIIIKSFLQQPKKDKDEE</sequence>
<comment type="similarity">
    <text evidence="2">Belongs to the complex I LYR family. MZM1 subfamily.</text>
</comment>
<evidence type="ECO:0000313" key="11">
    <source>
        <dbReference type="Proteomes" id="UP001149813"/>
    </source>
</evidence>
<dbReference type="GO" id="GO:0005759">
    <property type="term" value="C:mitochondrial matrix"/>
    <property type="evidence" value="ECO:0007669"/>
    <property type="project" value="UniProtKB-SubCell"/>
</dbReference>
<reference evidence="10" key="1">
    <citation type="submission" date="2022-07" db="EMBL/GenBank/DDBJ databases">
        <title>Phylogenomic reconstructions and comparative analyses of Kickxellomycotina fungi.</title>
        <authorList>
            <person name="Reynolds N.K."/>
            <person name="Stajich J.E."/>
            <person name="Barry K."/>
            <person name="Grigoriev I.V."/>
            <person name="Crous P."/>
            <person name="Smith M.E."/>
        </authorList>
    </citation>
    <scope>NUCLEOTIDE SEQUENCE</scope>
    <source>
        <strain evidence="10">NBRC 32514</strain>
    </source>
</reference>
<accession>A0A9W7XX17</accession>
<evidence type="ECO:0000256" key="5">
    <source>
        <dbReference type="ARBA" id="ARBA00022946"/>
    </source>
</evidence>
<keyword evidence="6" id="KW-0496">Mitochondrion</keyword>
<keyword evidence="7" id="KW-0143">Chaperone</keyword>
<evidence type="ECO:0000256" key="7">
    <source>
        <dbReference type="ARBA" id="ARBA00023186"/>
    </source>
</evidence>
<dbReference type="PANTHER" id="PTHR46749:SF1">
    <property type="entry name" value="COMPLEX III ASSEMBLY FACTOR LYRM7"/>
    <property type="match status" value="1"/>
</dbReference>
<comment type="caution">
    <text evidence="10">The sequence shown here is derived from an EMBL/GenBank/DDBJ whole genome shotgun (WGS) entry which is preliminary data.</text>
</comment>
<dbReference type="GO" id="GO:0034551">
    <property type="term" value="P:mitochondrial respiratory chain complex III assembly"/>
    <property type="evidence" value="ECO:0007669"/>
    <property type="project" value="InterPro"/>
</dbReference>
<keyword evidence="5" id="KW-0809">Transit peptide</keyword>
<dbReference type="InterPro" id="IPR008011">
    <property type="entry name" value="Complex1_LYR_dom"/>
</dbReference>
<dbReference type="Pfam" id="PF05347">
    <property type="entry name" value="Complex1_LYR"/>
    <property type="match status" value="1"/>
</dbReference>
<evidence type="ECO:0000256" key="2">
    <source>
        <dbReference type="ARBA" id="ARBA00009949"/>
    </source>
</evidence>
<dbReference type="InterPro" id="IPR045298">
    <property type="entry name" value="Complex1_LYR_LYRM7"/>
</dbReference>
<dbReference type="EMBL" id="JANBOJ010000316">
    <property type="protein sequence ID" value="KAJ1719957.1"/>
    <property type="molecule type" value="Genomic_DNA"/>
</dbReference>
<comment type="function">
    <text evidence="8">Assembly factor required for Rieske Fe-S protein RIP1 incorporation into the cytochrome b-c1 (CIII) complex. Functions as a chaperone, binding to this subunit within the mitochondrial matrix and stabilizing it prior to its translocation and insertion into the late CIII dimeric intermediate within the mitochondrial inner membrane. Modulates the mitochondrial matrix zinc pool.</text>
</comment>
<evidence type="ECO:0000313" key="10">
    <source>
        <dbReference type="EMBL" id="KAJ1719957.1"/>
    </source>
</evidence>
<evidence type="ECO:0000256" key="6">
    <source>
        <dbReference type="ARBA" id="ARBA00023128"/>
    </source>
</evidence>
<dbReference type="InterPro" id="IPR050435">
    <property type="entry name" value="MZM1/LYRM7"/>
</dbReference>
<organism evidence="10 11">
    <name type="scientific">Coemansia erecta</name>
    <dbReference type="NCBI Taxonomy" id="147472"/>
    <lineage>
        <taxon>Eukaryota</taxon>
        <taxon>Fungi</taxon>
        <taxon>Fungi incertae sedis</taxon>
        <taxon>Zoopagomycota</taxon>
        <taxon>Kickxellomycotina</taxon>
        <taxon>Kickxellomycetes</taxon>
        <taxon>Kickxellales</taxon>
        <taxon>Kickxellaceae</taxon>
        <taxon>Coemansia</taxon>
    </lineage>
</organism>
<dbReference type="AlphaFoldDB" id="A0A9W7XX17"/>
<comment type="subcellular location">
    <subcellularLocation>
        <location evidence="1">Mitochondrion matrix</location>
    </subcellularLocation>
</comment>
<dbReference type="PANTHER" id="PTHR46749">
    <property type="entry name" value="COMPLEX III ASSEMBLY FACTOR LYRM7"/>
    <property type="match status" value="1"/>
</dbReference>
<dbReference type="OrthoDB" id="529194at2759"/>
<evidence type="ECO:0000259" key="9">
    <source>
        <dbReference type="Pfam" id="PF05347"/>
    </source>
</evidence>
<comment type="subunit">
    <text evidence="3">Interacts with RIP1.</text>
</comment>
<gene>
    <name evidence="10" type="primary">DBR1_2</name>
    <name evidence="10" type="ORF">LPJ53_005358</name>
</gene>
<dbReference type="GO" id="GO:0044183">
    <property type="term" value="F:protein folding chaperone"/>
    <property type="evidence" value="ECO:0007669"/>
    <property type="project" value="TreeGrafter"/>
</dbReference>
<feature type="domain" description="Complex 1 LYR protein" evidence="9">
    <location>
        <begin position="9"/>
        <end position="59"/>
    </location>
</feature>
<evidence type="ECO:0000256" key="4">
    <source>
        <dbReference type="ARBA" id="ARBA00015108"/>
    </source>
</evidence>
<evidence type="ECO:0000256" key="3">
    <source>
        <dbReference type="ARBA" id="ARBA00011589"/>
    </source>
</evidence>
<keyword evidence="11" id="KW-1185">Reference proteome</keyword>